<dbReference type="SUPFAM" id="SSF51658">
    <property type="entry name" value="Xylose isomerase-like"/>
    <property type="match status" value="1"/>
</dbReference>
<dbReference type="EMBL" id="FOAK01000001">
    <property type="protein sequence ID" value="SEK19552.1"/>
    <property type="molecule type" value="Genomic_DNA"/>
</dbReference>
<accession>A0A1H7F5H1</accession>
<dbReference type="AlphaFoldDB" id="A0A1H7F5H1"/>
<dbReference type="STRING" id="190974.SAMN05216439_0552"/>
<dbReference type="Proteomes" id="UP000199506">
    <property type="component" value="Unassembled WGS sequence"/>
</dbReference>
<dbReference type="GO" id="GO:0006284">
    <property type="term" value="P:base-excision repair"/>
    <property type="evidence" value="ECO:0007669"/>
    <property type="project" value="TreeGrafter"/>
</dbReference>
<keyword evidence="2" id="KW-0413">Isomerase</keyword>
<dbReference type="Pfam" id="PF01261">
    <property type="entry name" value="AP_endonuc_2"/>
    <property type="match status" value="1"/>
</dbReference>
<proteinExistence type="predicted"/>
<dbReference type="GO" id="GO:0003677">
    <property type="term" value="F:DNA binding"/>
    <property type="evidence" value="ECO:0007669"/>
    <property type="project" value="InterPro"/>
</dbReference>
<dbReference type="GO" id="GO:0003906">
    <property type="term" value="F:DNA-(apurinic or apyrimidinic site) endonuclease activity"/>
    <property type="evidence" value="ECO:0007669"/>
    <property type="project" value="TreeGrafter"/>
</dbReference>
<protein>
    <submittedName>
        <fullName evidence="2">Sugar phosphate isomerase/epimerase</fullName>
    </submittedName>
</protein>
<dbReference type="InterPro" id="IPR036237">
    <property type="entry name" value="Xyl_isomerase-like_sf"/>
</dbReference>
<name>A0A1H7F5H1_9EURY</name>
<dbReference type="GO" id="GO:0016853">
    <property type="term" value="F:isomerase activity"/>
    <property type="evidence" value="ECO:0007669"/>
    <property type="project" value="UniProtKB-KW"/>
</dbReference>
<dbReference type="PANTHER" id="PTHR21445">
    <property type="entry name" value="ENDONUCLEASE IV ENDODEOXYRIBONUCLEASE IV"/>
    <property type="match status" value="1"/>
</dbReference>
<dbReference type="OrthoDB" id="59344at2157"/>
<dbReference type="GO" id="GO:0008081">
    <property type="term" value="F:phosphoric diester hydrolase activity"/>
    <property type="evidence" value="ECO:0007669"/>
    <property type="project" value="TreeGrafter"/>
</dbReference>
<dbReference type="InterPro" id="IPR001719">
    <property type="entry name" value="AP_endonuc_2"/>
</dbReference>
<gene>
    <name evidence="2" type="ORF">SAMN05216439_0552</name>
</gene>
<sequence length="237" mass="26576">MKLGFTTLALFMEDNNKIIELAKQHGFEIIEILGEDPFYEKDKGEFKNCGIDMRIHAATVDINIASLNKGIRTESIKQMIQCGHYAESINANTITLHPGIIGRNEPRLRKWALEIAVESIGKIIDNTNIEISIENMPVRGKFLGNKVEEIEMIQEETGCSLTIDTGHGNTCGNLEEMLNLKNISYCHLNDNNGVKDQHITLGEGTLDLNLLKKIDTAIIELNNFNNILKSKKVIENL</sequence>
<evidence type="ECO:0000313" key="2">
    <source>
        <dbReference type="EMBL" id="SEK19552.1"/>
    </source>
</evidence>
<evidence type="ECO:0000259" key="1">
    <source>
        <dbReference type="Pfam" id="PF01261"/>
    </source>
</evidence>
<dbReference type="RefSeq" id="WP_069575760.1">
    <property type="nucleotide sequence ID" value="NZ_FOAK01000001.1"/>
</dbReference>
<dbReference type="InterPro" id="IPR013022">
    <property type="entry name" value="Xyl_isomerase-like_TIM-brl"/>
</dbReference>
<dbReference type="PANTHER" id="PTHR21445:SF0">
    <property type="entry name" value="APURINIC-APYRIMIDINIC ENDONUCLEASE"/>
    <property type="match status" value="1"/>
</dbReference>
<feature type="domain" description="Xylose isomerase-like TIM barrel" evidence="1">
    <location>
        <begin position="19"/>
        <end position="209"/>
    </location>
</feature>
<dbReference type="Gene3D" id="3.20.20.150">
    <property type="entry name" value="Divalent-metal-dependent TIM barrel enzymes"/>
    <property type="match status" value="1"/>
</dbReference>
<reference evidence="2 3" key="1">
    <citation type="submission" date="2016-10" db="EMBL/GenBank/DDBJ databases">
        <authorList>
            <person name="de Groot N.N."/>
        </authorList>
    </citation>
    <scope>NUCLEOTIDE SEQUENCE [LARGE SCALE GENOMIC DNA]</scope>
    <source>
        <strain evidence="2 3">DSM 11978</strain>
    </source>
</reference>
<dbReference type="GO" id="GO:0008270">
    <property type="term" value="F:zinc ion binding"/>
    <property type="evidence" value="ECO:0007669"/>
    <property type="project" value="InterPro"/>
</dbReference>
<evidence type="ECO:0000313" key="3">
    <source>
        <dbReference type="Proteomes" id="UP000199506"/>
    </source>
</evidence>
<organism evidence="2 3">
    <name type="scientific">Methanobrevibacter gottschalkii</name>
    <dbReference type="NCBI Taxonomy" id="190974"/>
    <lineage>
        <taxon>Archaea</taxon>
        <taxon>Methanobacteriati</taxon>
        <taxon>Methanobacteriota</taxon>
        <taxon>Methanomada group</taxon>
        <taxon>Methanobacteria</taxon>
        <taxon>Methanobacteriales</taxon>
        <taxon>Methanobacteriaceae</taxon>
        <taxon>Methanobrevibacter</taxon>
    </lineage>
</organism>